<keyword evidence="1" id="KW-0812">Transmembrane</keyword>
<reference evidence="4 5" key="1">
    <citation type="submission" date="2018-03" db="EMBL/GenBank/DDBJ databases">
        <title>Genomic Encyclopedia of Archaeal and Bacterial Type Strains, Phase II (KMG-II): from individual species to whole genera.</title>
        <authorList>
            <person name="Goeker M."/>
        </authorList>
    </citation>
    <scope>NUCLEOTIDE SEQUENCE [LARGE SCALE GENOMIC DNA]</scope>
    <source>
        <strain evidence="4 5">DSM 29318</strain>
    </source>
</reference>
<keyword evidence="1" id="KW-0472">Membrane</keyword>
<feature type="transmembrane region" description="Helical" evidence="1">
    <location>
        <begin position="177"/>
        <end position="200"/>
    </location>
</feature>
<dbReference type="Proteomes" id="UP000238801">
    <property type="component" value="Unassembled WGS sequence"/>
</dbReference>
<keyword evidence="1" id="KW-1133">Transmembrane helix</keyword>
<dbReference type="SUPFAM" id="SSF103481">
    <property type="entry name" value="Multidrug resistance efflux transporter EmrE"/>
    <property type="match status" value="2"/>
</dbReference>
<gene>
    <name evidence="4" type="ORF">BCF33_0514</name>
</gene>
<feature type="transmembrane region" description="Helical" evidence="1">
    <location>
        <begin position="206"/>
        <end position="224"/>
    </location>
</feature>
<evidence type="ECO:0000256" key="2">
    <source>
        <dbReference type="SAM" id="SignalP"/>
    </source>
</evidence>
<feature type="transmembrane region" description="Helical" evidence="1">
    <location>
        <begin position="34"/>
        <end position="55"/>
    </location>
</feature>
<feature type="transmembrane region" description="Helical" evidence="1">
    <location>
        <begin position="92"/>
        <end position="113"/>
    </location>
</feature>
<dbReference type="AlphaFoldDB" id="A0A2T0X7I3"/>
<dbReference type="EMBL" id="PVTT01000001">
    <property type="protein sequence ID" value="PRY94911.1"/>
    <property type="molecule type" value="Genomic_DNA"/>
</dbReference>
<feature type="domain" description="EamA" evidence="3">
    <location>
        <begin position="147"/>
        <end position="273"/>
    </location>
</feature>
<dbReference type="OrthoDB" id="7165334at2"/>
<dbReference type="GO" id="GO:0016020">
    <property type="term" value="C:membrane"/>
    <property type="evidence" value="ECO:0007669"/>
    <property type="project" value="InterPro"/>
</dbReference>
<feature type="signal peptide" evidence="2">
    <location>
        <begin position="1"/>
        <end position="18"/>
    </location>
</feature>
<comment type="caution">
    <text evidence="4">The sequence shown here is derived from an EMBL/GenBank/DDBJ whole genome shotgun (WGS) entry which is preliminary data.</text>
</comment>
<accession>A0A2T0X7I3</accession>
<dbReference type="RefSeq" id="WP_106159359.1">
    <property type="nucleotide sequence ID" value="NZ_PVTT01000001.1"/>
</dbReference>
<dbReference type="PANTHER" id="PTHR22911">
    <property type="entry name" value="ACYL-MALONYL CONDENSING ENZYME-RELATED"/>
    <property type="match status" value="1"/>
</dbReference>
<proteinExistence type="predicted"/>
<dbReference type="PANTHER" id="PTHR22911:SF103">
    <property type="entry name" value="BLR2811 PROTEIN"/>
    <property type="match status" value="1"/>
</dbReference>
<dbReference type="InterPro" id="IPR037185">
    <property type="entry name" value="EmrE-like"/>
</dbReference>
<feature type="transmembrane region" description="Helical" evidence="1">
    <location>
        <begin position="236"/>
        <end position="255"/>
    </location>
</feature>
<feature type="domain" description="EamA" evidence="3">
    <location>
        <begin position="5"/>
        <end position="137"/>
    </location>
</feature>
<keyword evidence="2" id="KW-0732">Signal</keyword>
<evidence type="ECO:0000256" key="1">
    <source>
        <dbReference type="SAM" id="Phobius"/>
    </source>
</evidence>
<evidence type="ECO:0000259" key="3">
    <source>
        <dbReference type="Pfam" id="PF00892"/>
    </source>
</evidence>
<evidence type="ECO:0000313" key="5">
    <source>
        <dbReference type="Proteomes" id="UP000238801"/>
    </source>
</evidence>
<keyword evidence="5" id="KW-1185">Reference proteome</keyword>
<organism evidence="4 5">
    <name type="scientific">Hasllibacter halocynthiae</name>
    <dbReference type="NCBI Taxonomy" id="595589"/>
    <lineage>
        <taxon>Bacteria</taxon>
        <taxon>Pseudomonadati</taxon>
        <taxon>Pseudomonadota</taxon>
        <taxon>Alphaproteobacteria</taxon>
        <taxon>Rhodobacterales</taxon>
        <taxon>Roseobacteraceae</taxon>
        <taxon>Hasllibacter</taxon>
    </lineage>
</organism>
<name>A0A2T0X7I3_9RHOB</name>
<sequence length="293" mass="30173">MDNRAGILWMLLAMAAFAAEDAAIKWTGERMPAGQVMLTLGVGGTLLFGVAAAAAGQRLWCMAPLRGALLLRNLAEGVATVCFISALTLGSLSAAVAILQATPLLITAGAALFLGERVGWRRWTAVAVGLSGVLLIIRPWEDGVRPSDLLALAATVLLTARDLATRRIPPHLGTLQVSFWAYLAILPGGALLLGATGGAQPYTADLALPIALLIALGAGGYFAVTQAMRVGEASAVAPFRYARLVFALALAALIFGERPEAATLIGAGIVIASGLYALLREGRVAVPRGVEAG</sequence>
<dbReference type="Pfam" id="PF00892">
    <property type="entry name" value="EamA"/>
    <property type="match status" value="2"/>
</dbReference>
<feature type="chain" id="PRO_5015579891" evidence="2">
    <location>
        <begin position="19"/>
        <end position="293"/>
    </location>
</feature>
<feature type="transmembrane region" description="Helical" evidence="1">
    <location>
        <begin position="261"/>
        <end position="279"/>
    </location>
</feature>
<evidence type="ECO:0000313" key="4">
    <source>
        <dbReference type="EMBL" id="PRY94911.1"/>
    </source>
</evidence>
<dbReference type="InterPro" id="IPR000620">
    <property type="entry name" value="EamA_dom"/>
</dbReference>
<feature type="transmembrane region" description="Helical" evidence="1">
    <location>
        <begin position="67"/>
        <end position="86"/>
    </location>
</feature>
<protein>
    <submittedName>
        <fullName evidence="4">Drug/metabolite transporter (DMT)-like permease</fullName>
    </submittedName>
</protein>